<dbReference type="Pfam" id="PF20415">
    <property type="entry name" value="DUF6699"/>
    <property type="match status" value="1"/>
</dbReference>
<proteinExistence type="predicted"/>
<sequence>MSTKQRHARFNEDPVTDVRSFSSPASSVSSLAPSPGPSTPPPLPDVAFSSPTHSPSHAPISPYPSPPHPRVYTPSPIPQPHALPYIPPAPLTPRVYLHTVLAAPSLQYDMRYPPNQSNLRLSPAVLAEPASSPPLPSLPIRVAGLPWHCIVRPDPKLSPGNAVVTVQDVLVSLYFHLRTAVKADEYNAMGKARKAEIFQVFERRVGHDPAQRGKGLRRVDFLGGHIIAQGLVRAQSKDDVWDVVVR</sequence>
<evidence type="ECO:0000259" key="2">
    <source>
        <dbReference type="Pfam" id="PF20415"/>
    </source>
</evidence>
<dbReference type="AlphaFoldDB" id="A0AAD4L261"/>
<gene>
    <name evidence="3" type="ORF">EDB92DRAFT_1148663</name>
</gene>
<evidence type="ECO:0000313" key="3">
    <source>
        <dbReference type="EMBL" id="KAH8976694.1"/>
    </source>
</evidence>
<accession>A0AAD4L261</accession>
<evidence type="ECO:0000313" key="4">
    <source>
        <dbReference type="Proteomes" id="UP001201163"/>
    </source>
</evidence>
<dbReference type="InterPro" id="IPR046522">
    <property type="entry name" value="DUF6699"/>
</dbReference>
<organism evidence="3 4">
    <name type="scientific">Lactarius akahatsu</name>
    <dbReference type="NCBI Taxonomy" id="416441"/>
    <lineage>
        <taxon>Eukaryota</taxon>
        <taxon>Fungi</taxon>
        <taxon>Dikarya</taxon>
        <taxon>Basidiomycota</taxon>
        <taxon>Agaricomycotina</taxon>
        <taxon>Agaricomycetes</taxon>
        <taxon>Russulales</taxon>
        <taxon>Russulaceae</taxon>
        <taxon>Lactarius</taxon>
    </lineage>
</organism>
<reference evidence="3" key="1">
    <citation type="submission" date="2022-01" db="EMBL/GenBank/DDBJ databases">
        <title>Comparative genomics reveals a dynamic genome evolution in the ectomycorrhizal milk-cap (Lactarius) mushrooms.</title>
        <authorList>
            <consortium name="DOE Joint Genome Institute"/>
            <person name="Lebreton A."/>
            <person name="Tang N."/>
            <person name="Kuo A."/>
            <person name="LaButti K."/>
            <person name="Drula E."/>
            <person name="Barry K."/>
            <person name="Clum A."/>
            <person name="Lipzen A."/>
            <person name="Mousain D."/>
            <person name="Ng V."/>
            <person name="Wang R."/>
            <person name="Wang X."/>
            <person name="Dai Y."/>
            <person name="Henrissat B."/>
            <person name="Grigoriev I.V."/>
            <person name="Guerin-Laguette A."/>
            <person name="Yu F."/>
            <person name="Martin F.M."/>
        </authorList>
    </citation>
    <scope>NUCLEOTIDE SEQUENCE</scope>
    <source>
        <strain evidence="3">QP</strain>
    </source>
</reference>
<dbReference type="EMBL" id="JAKELL010000484">
    <property type="protein sequence ID" value="KAH8976694.1"/>
    <property type="molecule type" value="Genomic_DNA"/>
</dbReference>
<dbReference type="Proteomes" id="UP001201163">
    <property type="component" value="Unassembled WGS sequence"/>
</dbReference>
<feature type="compositionally biased region" description="Pro residues" evidence="1">
    <location>
        <begin position="34"/>
        <end position="44"/>
    </location>
</feature>
<evidence type="ECO:0000256" key="1">
    <source>
        <dbReference type="SAM" id="MobiDB-lite"/>
    </source>
</evidence>
<feature type="domain" description="DUF6699" evidence="2">
    <location>
        <begin position="106"/>
        <end position="234"/>
    </location>
</feature>
<feature type="region of interest" description="Disordered" evidence="1">
    <location>
        <begin position="1"/>
        <end position="76"/>
    </location>
</feature>
<protein>
    <recommendedName>
        <fullName evidence="2">DUF6699 domain-containing protein</fullName>
    </recommendedName>
</protein>
<name>A0AAD4L261_9AGAM</name>
<comment type="caution">
    <text evidence="3">The sequence shown here is derived from an EMBL/GenBank/DDBJ whole genome shotgun (WGS) entry which is preliminary data.</text>
</comment>
<keyword evidence="4" id="KW-1185">Reference proteome</keyword>
<feature type="compositionally biased region" description="Pro residues" evidence="1">
    <location>
        <begin position="61"/>
        <end position="76"/>
    </location>
</feature>
<feature type="compositionally biased region" description="Low complexity" evidence="1">
    <location>
        <begin position="20"/>
        <end position="33"/>
    </location>
</feature>